<proteinExistence type="predicted"/>
<evidence type="ECO:0000313" key="2">
    <source>
        <dbReference type="EMBL" id="KAG7607527.1"/>
    </source>
</evidence>
<dbReference type="FunFam" id="1.25.40.10:FF:000158">
    <property type="entry name" value="pentatricopeptide repeat-containing protein At2g33680"/>
    <property type="match status" value="1"/>
</dbReference>
<keyword evidence="3" id="KW-1185">Reference proteome</keyword>
<comment type="caution">
    <text evidence="2">The sequence shown here is derived from an EMBL/GenBank/DDBJ whole genome shotgun (WGS) entry which is preliminary data.</text>
</comment>
<evidence type="ECO:0000313" key="3">
    <source>
        <dbReference type="Proteomes" id="UP000694240"/>
    </source>
</evidence>
<dbReference type="InterPro" id="IPR002885">
    <property type="entry name" value="PPR_rpt"/>
</dbReference>
<name>A0A8T2D726_9BRAS</name>
<dbReference type="PANTHER" id="PTHR47926">
    <property type="entry name" value="PENTATRICOPEPTIDE REPEAT-CONTAINING PROTEIN"/>
    <property type="match status" value="1"/>
</dbReference>
<dbReference type="GO" id="GO:0009451">
    <property type="term" value="P:RNA modification"/>
    <property type="evidence" value="ECO:0007669"/>
    <property type="project" value="InterPro"/>
</dbReference>
<dbReference type="EMBL" id="JAEFBK010000005">
    <property type="protein sequence ID" value="KAG7607527.1"/>
    <property type="molecule type" value="Genomic_DNA"/>
</dbReference>
<dbReference type="NCBIfam" id="TIGR00756">
    <property type="entry name" value="PPR"/>
    <property type="match status" value="1"/>
</dbReference>
<dbReference type="GO" id="GO:0003723">
    <property type="term" value="F:RNA binding"/>
    <property type="evidence" value="ECO:0007669"/>
    <property type="project" value="InterPro"/>
</dbReference>
<dbReference type="InterPro" id="IPR046848">
    <property type="entry name" value="E_motif"/>
</dbReference>
<dbReference type="GO" id="GO:0099402">
    <property type="term" value="P:plant organ development"/>
    <property type="evidence" value="ECO:0007669"/>
    <property type="project" value="UniProtKB-ARBA"/>
</dbReference>
<dbReference type="Pfam" id="PF01535">
    <property type="entry name" value="PPR"/>
    <property type="match status" value="2"/>
</dbReference>
<reference evidence="2 3" key="1">
    <citation type="submission" date="2020-12" db="EMBL/GenBank/DDBJ databases">
        <title>Concerted genomic and epigenomic changes stabilize Arabidopsis allopolyploids.</title>
        <authorList>
            <person name="Chen Z."/>
        </authorList>
    </citation>
    <scope>NUCLEOTIDE SEQUENCE [LARGE SCALE GENOMIC DNA]</scope>
    <source>
        <strain evidence="2">Allo738</strain>
        <tissue evidence="2">Leaf</tissue>
    </source>
</reference>
<dbReference type="Proteomes" id="UP000694240">
    <property type="component" value="Chromosome 5"/>
</dbReference>
<dbReference type="InterPro" id="IPR046960">
    <property type="entry name" value="PPR_At4g14850-like_plant"/>
</dbReference>
<evidence type="ECO:0000256" key="1">
    <source>
        <dbReference type="ARBA" id="ARBA00022737"/>
    </source>
</evidence>
<dbReference type="AlphaFoldDB" id="A0A8T2D726"/>
<dbReference type="Pfam" id="PF20431">
    <property type="entry name" value="E_motif"/>
    <property type="match status" value="1"/>
</dbReference>
<gene>
    <name evidence="2" type="ORF">ISN45_At05g062940</name>
</gene>
<accession>A0A8T2D726</accession>
<dbReference type="PANTHER" id="PTHR47926:SF532">
    <property type="entry name" value="PENTACOTRIPEPTIDE-REPEAT REGION OF PRORP DOMAIN-CONTAINING PROTEIN"/>
    <property type="match status" value="1"/>
</dbReference>
<organism evidence="2 3">
    <name type="scientific">Arabidopsis thaliana x Arabidopsis arenosa</name>
    <dbReference type="NCBI Taxonomy" id="1240361"/>
    <lineage>
        <taxon>Eukaryota</taxon>
        <taxon>Viridiplantae</taxon>
        <taxon>Streptophyta</taxon>
        <taxon>Embryophyta</taxon>
        <taxon>Tracheophyta</taxon>
        <taxon>Spermatophyta</taxon>
        <taxon>Magnoliopsida</taxon>
        <taxon>eudicotyledons</taxon>
        <taxon>Gunneridae</taxon>
        <taxon>Pentapetalae</taxon>
        <taxon>rosids</taxon>
        <taxon>malvids</taxon>
        <taxon>Brassicales</taxon>
        <taxon>Brassicaceae</taxon>
        <taxon>Camelineae</taxon>
        <taxon>Arabidopsis</taxon>
    </lineage>
</organism>
<keyword evidence="1" id="KW-0677">Repeat</keyword>
<sequence>MTIRSKSKGYRHEIKSTCTDSNTLFSKGRFLFFGDDDQKQKQRMSSRDQINLRRLQHSVLKRCSHYFVEHDYSRVLSGTQAGLGEEVFTYFSWMRQAGSKPNPALTSLLSVSGTMAVLEQGRQVHALALYLSLEQNSTIRSALINMYSKCGSIEEASNILSPFTHSGHHDLGFHYFNLMQEKYIIRPTKEHYGCMVDLLCRAGRPSVAEQMINEMPWKKDDVVWTTLLNACKAKGDTERGRRAAERILELDPTSETAFVTLANIYSSTGKLEEAAHVRKVMKSNGVIKVPGWSSTKIMDRDSTCSWSHSQSEDIYSILELVVSGAEAHNMILNSNMLKQTWPLIQ</sequence>
<protein>
    <submittedName>
        <fullName evidence="2">Tetratricopeptide-like helical domain superfamily</fullName>
    </submittedName>
</protein>